<accession>A0A673MJ09</accession>
<feature type="signal peptide" evidence="4">
    <location>
        <begin position="1"/>
        <end position="21"/>
    </location>
</feature>
<dbReference type="InterPro" id="IPR043159">
    <property type="entry name" value="Lectin_gal-bd_sf"/>
</dbReference>
<evidence type="ECO:0000256" key="2">
    <source>
        <dbReference type="ARBA" id="ARBA00022734"/>
    </source>
</evidence>
<evidence type="ECO:0000259" key="5">
    <source>
        <dbReference type="PROSITE" id="PS50228"/>
    </source>
</evidence>
<dbReference type="Proteomes" id="UP000472270">
    <property type="component" value="Unassembled WGS sequence"/>
</dbReference>
<keyword evidence="1" id="KW-0348">Hemagglutinin</keyword>
<name>A0A673MJ09_9TELE</name>
<dbReference type="PROSITE" id="PS50228">
    <property type="entry name" value="SUEL_LECTIN"/>
    <property type="match status" value="3"/>
</dbReference>
<evidence type="ECO:0000256" key="3">
    <source>
        <dbReference type="ARBA" id="ARBA00022737"/>
    </source>
</evidence>
<dbReference type="InterPro" id="IPR000922">
    <property type="entry name" value="Lectin_gal-bd_dom"/>
</dbReference>
<reference evidence="6" key="2">
    <citation type="submission" date="2025-09" db="UniProtKB">
        <authorList>
            <consortium name="Ensembl"/>
        </authorList>
    </citation>
    <scope>IDENTIFICATION</scope>
</reference>
<dbReference type="CDD" id="cd22833">
    <property type="entry name" value="Gal_Rha_Lectin_CSL1-2_RBL_SML_rpt1"/>
    <property type="match status" value="1"/>
</dbReference>
<dbReference type="Pfam" id="PF02140">
    <property type="entry name" value="SUEL_Lectin"/>
    <property type="match status" value="3"/>
</dbReference>
<dbReference type="AlphaFoldDB" id="A0A673MJ09"/>
<dbReference type="PANTHER" id="PTHR46780">
    <property type="entry name" value="PROTEIN EVA-1"/>
    <property type="match status" value="1"/>
</dbReference>
<keyword evidence="3" id="KW-0677">Repeat</keyword>
<dbReference type="FunFam" id="2.60.120.740:FF:000001">
    <property type="entry name" value="Adhesion G protein-coupled receptor L2"/>
    <property type="match status" value="1"/>
</dbReference>
<feature type="domain" description="SUEL-type lectin" evidence="5">
    <location>
        <begin position="121"/>
        <end position="211"/>
    </location>
</feature>
<organism evidence="6 7">
    <name type="scientific">Sinocyclocheilus rhinocerous</name>
    <dbReference type="NCBI Taxonomy" id="307959"/>
    <lineage>
        <taxon>Eukaryota</taxon>
        <taxon>Metazoa</taxon>
        <taxon>Chordata</taxon>
        <taxon>Craniata</taxon>
        <taxon>Vertebrata</taxon>
        <taxon>Euteleostomi</taxon>
        <taxon>Actinopterygii</taxon>
        <taxon>Neopterygii</taxon>
        <taxon>Teleostei</taxon>
        <taxon>Ostariophysi</taxon>
        <taxon>Cypriniformes</taxon>
        <taxon>Cyprinidae</taxon>
        <taxon>Cyprininae</taxon>
        <taxon>Sinocyclocheilus</taxon>
    </lineage>
</organism>
<dbReference type="Ensembl" id="ENSSRHT00000091958.1">
    <property type="protein sequence ID" value="ENSSRHP00000089538.1"/>
    <property type="gene ID" value="ENSSRHG00000044247.1"/>
</dbReference>
<feature type="chain" id="PRO_5025621774" evidence="4">
    <location>
        <begin position="22"/>
        <end position="318"/>
    </location>
</feature>
<sequence length="318" mass="34532">MFDLDVFLLTLLLNSRLLISAETVITCDGFVQHLSCDSGVIHVQSATCGRTSSQICSVGRPQSETANVQCSIDVPAVSKRCNGLRECELNTQGLAPQDPCYGTYKYYTTNYICIPAETSVTCHGGYSYLKCENGKIQINAANYGRTDKITCSEGRPSERLQNTNCYSPNALAPVSKSCNGLESCEVFATHTIFTDPCVGTYKYLAISYFCVQPAVRSSVICELANNTLICDHGTVIRIHSANYGRTDSSTCSTGRPASQLAKTDCYASNSQAIATNVCEGKNRCSLVASNGIFSDPCPNTFKYLYVLYSCISNCKMLI</sequence>
<proteinExistence type="predicted"/>
<keyword evidence="4" id="KW-0732">Signal</keyword>
<dbReference type="CDD" id="cd22836">
    <property type="entry name" value="Gal_Rha_Lectin_RBL_rpt2"/>
    <property type="match status" value="2"/>
</dbReference>
<protein>
    <submittedName>
        <fullName evidence="6">L-rhamnose-binding lectin CSL2-like</fullName>
    </submittedName>
</protein>
<evidence type="ECO:0000313" key="7">
    <source>
        <dbReference type="Proteomes" id="UP000472270"/>
    </source>
</evidence>
<dbReference type="FunFam" id="2.60.120.740:FF:000003">
    <property type="entry name" value="Protein eva-1 homolog C"/>
    <property type="match status" value="1"/>
</dbReference>
<evidence type="ECO:0000313" key="6">
    <source>
        <dbReference type="Ensembl" id="ENSSRHP00000089538.1"/>
    </source>
</evidence>
<dbReference type="GO" id="GO:0030246">
    <property type="term" value="F:carbohydrate binding"/>
    <property type="evidence" value="ECO:0007669"/>
    <property type="project" value="UniProtKB-KW"/>
</dbReference>
<keyword evidence="2" id="KW-0430">Lectin</keyword>
<dbReference type="Gene3D" id="2.60.120.740">
    <property type="match status" value="3"/>
</dbReference>
<feature type="domain" description="SUEL-type lectin" evidence="5">
    <location>
        <begin position="26"/>
        <end position="114"/>
    </location>
</feature>
<keyword evidence="7" id="KW-1185">Reference proteome</keyword>
<evidence type="ECO:0000256" key="4">
    <source>
        <dbReference type="SAM" id="SignalP"/>
    </source>
</evidence>
<evidence type="ECO:0000256" key="1">
    <source>
        <dbReference type="ARBA" id="ARBA00022546"/>
    </source>
</evidence>
<reference evidence="6" key="1">
    <citation type="submission" date="2025-08" db="UniProtKB">
        <authorList>
            <consortium name="Ensembl"/>
        </authorList>
    </citation>
    <scope>IDENTIFICATION</scope>
</reference>
<feature type="domain" description="SUEL-type lectin" evidence="5">
    <location>
        <begin position="220"/>
        <end position="311"/>
    </location>
</feature>
<gene>
    <name evidence="6" type="primary">LOC107756829</name>
</gene>